<dbReference type="PRINTS" id="PR02045">
    <property type="entry name" value="F138DOMAIN"/>
</dbReference>
<dbReference type="Ensembl" id="ENSMFAT00000082917.1">
    <property type="protein sequence ID" value="ENSMFAP00000048832.1"/>
    <property type="gene ID" value="ENSMFAG00000047645.1"/>
</dbReference>
<evidence type="ECO:0000313" key="2">
    <source>
        <dbReference type="Proteomes" id="UP000233100"/>
    </source>
</evidence>
<dbReference type="Proteomes" id="UP000233100">
    <property type="component" value="Chromosome 1"/>
</dbReference>
<dbReference type="PANTHER" id="PTHR12138">
    <property type="entry name" value="PRIMATE-EXPANDED PROTEIN FAMILY"/>
    <property type="match status" value="1"/>
</dbReference>
<dbReference type="AlphaFoldDB" id="A0A7N9CE28"/>
<dbReference type="PANTHER" id="PTHR12138:SF162">
    <property type="entry name" value="CHROMOSOME UNDETERMINED SCAFFOLD_275, WHOLE GENOME SHOTGUN SEQUENCE"/>
    <property type="match status" value="1"/>
</dbReference>
<keyword evidence="2" id="KW-1185">Reference proteome</keyword>
<protein>
    <submittedName>
        <fullName evidence="1">Uncharacterized protein</fullName>
    </submittedName>
</protein>
<evidence type="ECO:0000313" key="1">
    <source>
        <dbReference type="Ensembl" id="ENSMFAP00000048832.1"/>
    </source>
</evidence>
<name>A0A7N9CE28_MACFA</name>
<accession>A0A7N9CE28</accession>
<proteinExistence type="predicted"/>
<dbReference type="GeneTree" id="ENSGT01150000286943"/>
<sequence length="192" mass="20178">MISAHCNLHLLGSSDSLSSASRGAGITGVYRHAQVIFAFLVESGFCHIGQAGVELLTSSDPPALASQSVGLQGASYCNWHRLHSFFFFLRQSLTLSPRLECSGMTSTHCNLCLAASGDSHVLASQVTGATGAHHQAQLILVVLVEMGFHYVGQGGLELLTSSDSPALASQSVGITGMSHCTRPQTTFLTPSF</sequence>
<reference evidence="1 2" key="1">
    <citation type="submission" date="2013-03" db="EMBL/GenBank/DDBJ databases">
        <authorList>
            <person name="Warren W."/>
            <person name="Wilson R.K."/>
        </authorList>
    </citation>
    <scope>NUCLEOTIDE SEQUENCE</scope>
</reference>
<reference evidence="1" key="2">
    <citation type="submission" date="2025-08" db="UniProtKB">
        <authorList>
            <consortium name="Ensembl"/>
        </authorList>
    </citation>
    <scope>IDENTIFICATION</scope>
</reference>
<organism evidence="1 2">
    <name type="scientific">Macaca fascicularis</name>
    <name type="common">Crab-eating macaque</name>
    <name type="synonym">Cynomolgus monkey</name>
    <dbReference type="NCBI Taxonomy" id="9541"/>
    <lineage>
        <taxon>Eukaryota</taxon>
        <taxon>Metazoa</taxon>
        <taxon>Chordata</taxon>
        <taxon>Craniata</taxon>
        <taxon>Vertebrata</taxon>
        <taxon>Euteleostomi</taxon>
        <taxon>Mammalia</taxon>
        <taxon>Eutheria</taxon>
        <taxon>Euarchontoglires</taxon>
        <taxon>Primates</taxon>
        <taxon>Haplorrhini</taxon>
        <taxon>Catarrhini</taxon>
        <taxon>Cercopithecidae</taxon>
        <taxon>Cercopithecinae</taxon>
        <taxon>Macaca</taxon>
    </lineage>
</organism>
<reference evidence="1" key="3">
    <citation type="submission" date="2025-09" db="UniProtKB">
        <authorList>
            <consortium name="Ensembl"/>
        </authorList>
    </citation>
    <scope>IDENTIFICATION</scope>
</reference>